<comment type="caution">
    <text evidence="3">The sequence shown here is derived from an EMBL/GenBank/DDBJ whole genome shotgun (WGS) entry which is preliminary data.</text>
</comment>
<dbReference type="SUPFAM" id="SSF52058">
    <property type="entry name" value="L domain-like"/>
    <property type="match status" value="1"/>
</dbReference>
<keyword evidence="4" id="KW-1185">Reference proteome</keyword>
<dbReference type="SUPFAM" id="SSF52047">
    <property type="entry name" value="RNI-like"/>
    <property type="match status" value="1"/>
</dbReference>
<proteinExistence type="predicted"/>
<dbReference type="Pfam" id="PF23598">
    <property type="entry name" value="LRR_14"/>
    <property type="match status" value="1"/>
</dbReference>
<dbReference type="PANTHER" id="PTHR12904:SF23">
    <property type="entry name" value="PROTEIN ZER-1 HOMOLOG"/>
    <property type="match status" value="1"/>
</dbReference>
<organism evidence="3 4">
    <name type="scientific">Erythroxylum novogranatense</name>
    <dbReference type="NCBI Taxonomy" id="1862640"/>
    <lineage>
        <taxon>Eukaryota</taxon>
        <taxon>Viridiplantae</taxon>
        <taxon>Streptophyta</taxon>
        <taxon>Embryophyta</taxon>
        <taxon>Tracheophyta</taxon>
        <taxon>Spermatophyta</taxon>
        <taxon>Magnoliopsida</taxon>
        <taxon>eudicotyledons</taxon>
        <taxon>Gunneridae</taxon>
        <taxon>Pentapetalae</taxon>
        <taxon>rosids</taxon>
        <taxon>fabids</taxon>
        <taxon>Malpighiales</taxon>
        <taxon>Erythroxylaceae</taxon>
        <taxon>Erythroxylum</taxon>
    </lineage>
</organism>
<feature type="domain" description="Disease resistance R13L4/SHOC-2-like LRR" evidence="2">
    <location>
        <begin position="82"/>
        <end position="383"/>
    </location>
</feature>
<dbReference type="Proteomes" id="UP001159364">
    <property type="component" value="Linkage Group LG05"/>
</dbReference>
<dbReference type="InterPro" id="IPR032675">
    <property type="entry name" value="LRR_dom_sf"/>
</dbReference>
<gene>
    <name evidence="3" type="ORF">K2173_010383</name>
</gene>
<reference evidence="3 4" key="1">
    <citation type="submission" date="2021-09" db="EMBL/GenBank/DDBJ databases">
        <title>Genomic insights and catalytic innovation underlie evolution of tropane alkaloids biosynthesis.</title>
        <authorList>
            <person name="Wang Y.-J."/>
            <person name="Tian T."/>
            <person name="Huang J.-P."/>
            <person name="Huang S.-X."/>
        </authorList>
    </citation>
    <scope>NUCLEOTIDE SEQUENCE [LARGE SCALE GENOMIC DNA]</scope>
    <source>
        <strain evidence="3">KIB-2018</strain>
        <tissue evidence="3">Leaf</tissue>
    </source>
</reference>
<dbReference type="InterPro" id="IPR055414">
    <property type="entry name" value="LRR_R13L4/SHOC2-like"/>
</dbReference>
<dbReference type="SMART" id="SM00367">
    <property type="entry name" value="LRR_CC"/>
    <property type="match status" value="4"/>
</dbReference>
<dbReference type="InterPro" id="IPR051341">
    <property type="entry name" value="Zyg-11_UBL_adapter"/>
</dbReference>
<name>A0AAV8TFA4_9ROSI</name>
<dbReference type="Gene3D" id="3.80.10.10">
    <property type="entry name" value="Ribonuclease Inhibitor"/>
    <property type="match status" value="4"/>
</dbReference>
<accession>A0AAV8TFA4</accession>
<protein>
    <recommendedName>
        <fullName evidence="2">Disease resistance R13L4/SHOC-2-like LRR domain-containing protein</fullName>
    </recommendedName>
</protein>
<evidence type="ECO:0000259" key="2">
    <source>
        <dbReference type="Pfam" id="PF23598"/>
    </source>
</evidence>
<keyword evidence="1" id="KW-0677">Repeat</keyword>
<dbReference type="PANTHER" id="PTHR12904">
    <property type="match status" value="1"/>
</dbReference>
<dbReference type="InterPro" id="IPR006553">
    <property type="entry name" value="Leu-rich_rpt_Cys-con_subtyp"/>
</dbReference>
<dbReference type="EMBL" id="JAIWQS010000005">
    <property type="protein sequence ID" value="KAJ8764918.1"/>
    <property type="molecule type" value="Genomic_DNA"/>
</dbReference>
<dbReference type="AlphaFoldDB" id="A0AAV8TFA4"/>
<evidence type="ECO:0000313" key="3">
    <source>
        <dbReference type="EMBL" id="KAJ8764918.1"/>
    </source>
</evidence>
<evidence type="ECO:0000313" key="4">
    <source>
        <dbReference type="Proteomes" id="UP001159364"/>
    </source>
</evidence>
<evidence type="ECO:0000256" key="1">
    <source>
        <dbReference type="ARBA" id="ARBA00022737"/>
    </source>
</evidence>
<sequence>MKSEGESSRLVSLCIEAACESRESIEKWRRQRRSLQRLPSSLADSLLRRLLHRRLLFPSLLELFKHSVEVIDLRGENKVDAEWMAYLGAFQYLRSLNLADCHRITSPALWPLTGMTSLKELDLSRCTKVNNAAIKHLISIPSLEGLHISETGVTADGIKLLPSLKNLSVLDLGGLPVSNEALSSLQVLTKLEYLDLWGSDISNKGVGCLHLFPKLSILSLAWTNVTRLPNLPNLECLNMSNCTIDSLLEGDDNKAPLAKLILSEVRFEHEPEVFSYIETSFLSFLDISNSSLHGFCFLSHMKALEYLDLRSCMIGDDSVHLLTHMATNLTELNLSKTRVTSAGLAILVGYVPKLENLILSHALVDDLAISYISLMPSLKHVDLSNTNTKGLLPRPGSESNRTASEPDMIPSLAALKSLSVLETLNLENTKVTYAALPPLPSFQKLINLYLRSASLTDDSLHLLSSLLNLKRLGICDAVLTSQGLDSFKTPATLDMLDLRGCWLLSEDDILAFCRRHPQIEIRHEHLSCSTSCQRGSNWTSTSRIYLEPSQMRRNQGKMSMSRPNSHCFIDQRFKYSRERLLALQYHSLSLTPEGSLMELKMQFD</sequence>